<dbReference type="PANTHER" id="PTHR33096">
    <property type="entry name" value="CXC2 DOMAIN-CONTAINING PROTEIN"/>
    <property type="match status" value="1"/>
</dbReference>
<name>A0A9W9Z191_9CNID</name>
<proteinExistence type="predicted"/>
<gene>
    <name evidence="2" type="ORF">OS493_025873</name>
</gene>
<protein>
    <recommendedName>
        <fullName evidence="1">CxC2-like cysteine cluster KDZ transposase-associated domain-containing protein</fullName>
    </recommendedName>
</protein>
<evidence type="ECO:0000259" key="1">
    <source>
        <dbReference type="Pfam" id="PF18803"/>
    </source>
</evidence>
<dbReference type="InterPro" id="IPR041457">
    <property type="entry name" value="CxC2_KDZ-assoc"/>
</dbReference>
<dbReference type="EMBL" id="MU826847">
    <property type="protein sequence ID" value="KAJ7371409.1"/>
    <property type="molecule type" value="Genomic_DNA"/>
</dbReference>
<accession>A0A9W9Z191</accession>
<dbReference type="Pfam" id="PF18803">
    <property type="entry name" value="CxC2"/>
    <property type="match status" value="1"/>
</dbReference>
<feature type="domain" description="CxC2-like cysteine cluster KDZ transposase-associated" evidence="1">
    <location>
        <begin position="46"/>
        <end position="120"/>
    </location>
</feature>
<dbReference type="OrthoDB" id="5988288at2759"/>
<evidence type="ECO:0000313" key="3">
    <source>
        <dbReference type="Proteomes" id="UP001163046"/>
    </source>
</evidence>
<organism evidence="2 3">
    <name type="scientific">Desmophyllum pertusum</name>
    <dbReference type="NCBI Taxonomy" id="174260"/>
    <lineage>
        <taxon>Eukaryota</taxon>
        <taxon>Metazoa</taxon>
        <taxon>Cnidaria</taxon>
        <taxon>Anthozoa</taxon>
        <taxon>Hexacorallia</taxon>
        <taxon>Scleractinia</taxon>
        <taxon>Caryophylliina</taxon>
        <taxon>Caryophylliidae</taxon>
        <taxon>Desmophyllum</taxon>
    </lineage>
</organism>
<dbReference type="Pfam" id="PF18758">
    <property type="entry name" value="KDZ"/>
    <property type="match status" value="1"/>
</dbReference>
<dbReference type="Proteomes" id="UP001163046">
    <property type="component" value="Unassembled WGS sequence"/>
</dbReference>
<keyword evidence="3" id="KW-1185">Reference proteome</keyword>
<dbReference type="AlphaFoldDB" id="A0A9W9Z191"/>
<sequence length="696" mass="79696">MECCNRLHQTKHHFHQPEVKKDGVWYLHTVPNRTLFNGSHVCSFMYTRDITVVDEKGCHHEVKLVCCTCQSISECFLWHGLWPATPMEPTLAFTVTLMEFALALMMESTCIYDRYHVKARLCYTEDEVYTLKAPVCPACPKENGKIFVSVDACFGLPRKKSSGASYRSPLSENMFFHSQETVDHFMAAYPSTKNDPNKDCSDFQAGSEILSKGRFDALDETAVSGICCKHGFPMKFLNLKGGERLGYAVYLLKDLVETKGEGVSIHFMYDICCLFESHLKKQKLGDLLADVQLACPQFHVYGHGATCQLLYSPRRLEGWGMVDGEVLERLWSYLGQFRKMTKEMSASHREDILSDGLFYTGKKQRSRIVLLLTKQRSRVIELKKSVEIEIQEIKLNSPVPITDEMIQEWKKNEAAILKKSKPDDVDLGSHAWVLQYFPLLQKYYLTRDQLASGSDGAQSLHLVELMGSLHDRLLKMEKQFNIQTRWAPSDPQYRSSLVTSEAVRAKQTLDLILVSGRRRWFLLSLKKKYADGQAQAKRLCKSITKESTNLRKQLKRFNSSVEILQQMDYSALSRLTWENVSDVNSDIYSINFPNEDDVPLCVKRSAVDAQTLIARCCEEVQYLDTEMSNTINTYFSQCLELESRLSTVASRQEFKDSNILLGIFSVIAKQLYDERVHLSVACNMFEKLPHTTIRSH</sequence>
<comment type="caution">
    <text evidence="2">The sequence shown here is derived from an EMBL/GenBank/DDBJ whole genome shotgun (WGS) entry which is preliminary data.</text>
</comment>
<evidence type="ECO:0000313" key="2">
    <source>
        <dbReference type="EMBL" id="KAJ7371409.1"/>
    </source>
</evidence>
<dbReference type="PANTHER" id="PTHR33096:SF1">
    <property type="entry name" value="CXC1-LIKE CYSTEINE CLUSTER ASSOCIATED WITH KDZ TRANSPOSASES DOMAIN-CONTAINING PROTEIN"/>
    <property type="match status" value="1"/>
</dbReference>
<reference evidence="2" key="1">
    <citation type="submission" date="2023-01" db="EMBL/GenBank/DDBJ databases">
        <title>Genome assembly of the deep-sea coral Lophelia pertusa.</title>
        <authorList>
            <person name="Herrera S."/>
            <person name="Cordes E."/>
        </authorList>
    </citation>
    <scope>NUCLEOTIDE SEQUENCE</scope>
    <source>
        <strain evidence="2">USNM1676648</strain>
        <tissue evidence="2">Polyp</tissue>
    </source>
</reference>
<dbReference type="InterPro" id="IPR040521">
    <property type="entry name" value="KDZ"/>
</dbReference>